<evidence type="ECO:0000256" key="2">
    <source>
        <dbReference type="ARBA" id="ARBA00022475"/>
    </source>
</evidence>
<gene>
    <name evidence="7" type="ORF">NZD86_18280</name>
</gene>
<feature type="transmembrane region" description="Helical" evidence="6">
    <location>
        <begin position="85"/>
        <end position="106"/>
    </location>
</feature>
<evidence type="ECO:0000256" key="1">
    <source>
        <dbReference type="ARBA" id="ARBA00004651"/>
    </source>
</evidence>
<dbReference type="PANTHER" id="PTHR30482:SF17">
    <property type="entry name" value="ABC TRANSPORTER ATP-BINDING PROTEIN"/>
    <property type="match status" value="1"/>
</dbReference>
<evidence type="ECO:0000256" key="6">
    <source>
        <dbReference type="SAM" id="Phobius"/>
    </source>
</evidence>
<evidence type="ECO:0000256" key="4">
    <source>
        <dbReference type="ARBA" id="ARBA00022989"/>
    </source>
</evidence>
<sequence>MKSLTRYVAVAILFVLLMLVPMAAGGGGTTAILEQIFCFGLFAMSYDLLIGYTGIVSFGHAIFFGTGAYAVAIILGKTGGTTEGLVIGFLCAIVLSIVLSLIIAFLSLRVKSAYFAMITLAVGQMFFVLAGSQGLRGLTNANDGISVTLPDWLNNDFSAYYFCFVLLVVLGVCLLRFVRSPVGRVLQGIRENERRTLELGHPVFRYKVIVCVLSGVAAAIAGGAYAVAQSFVSTGVYDVSTVSLNVLLMTIIGGTGTLFGGLIGAAIILFAQTEFSNLAAAYPIFNEYMIVFGILYIVIVRFVPRGILGTFIQWRGRVRWASQPTSKSSKI</sequence>
<dbReference type="EMBL" id="CP104064">
    <property type="protein sequence ID" value="WAH36171.1"/>
    <property type="molecule type" value="Genomic_DNA"/>
</dbReference>
<dbReference type="Proteomes" id="UP001164803">
    <property type="component" value="Chromosome"/>
</dbReference>
<keyword evidence="2" id="KW-1003">Cell membrane</keyword>
<feature type="transmembrane region" description="Helical" evidence="6">
    <location>
        <begin position="7"/>
        <end position="24"/>
    </location>
</feature>
<reference evidence="7" key="1">
    <citation type="submission" date="2022-08" db="EMBL/GenBank/DDBJ databases">
        <title>Alicyclobacillus dauci DSM2870, complete genome.</title>
        <authorList>
            <person name="Wang Q."/>
            <person name="Cai R."/>
            <person name="Wang Z."/>
        </authorList>
    </citation>
    <scope>NUCLEOTIDE SEQUENCE</scope>
    <source>
        <strain evidence="7">DSM 28700</strain>
    </source>
</reference>
<keyword evidence="4 6" id="KW-1133">Transmembrane helix</keyword>
<dbReference type="InterPro" id="IPR001851">
    <property type="entry name" value="ABC_transp_permease"/>
</dbReference>
<dbReference type="PANTHER" id="PTHR30482">
    <property type="entry name" value="HIGH-AFFINITY BRANCHED-CHAIN AMINO ACID TRANSPORT SYSTEM PERMEASE"/>
    <property type="match status" value="1"/>
</dbReference>
<feature type="transmembrane region" description="Helical" evidence="6">
    <location>
        <begin position="30"/>
        <end position="49"/>
    </location>
</feature>
<evidence type="ECO:0000313" key="8">
    <source>
        <dbReference type="Proteomes" id="UP001164803"/>
    </source>
</evidence>
<organism evidence="7 8">
    <name type="scientific">Alicyclobacillus dauci</name>
    <dbReference type="NCBI Taxonomy" id="1475485"/>
    <lineage>
        <taxon>Bacteria</taxon>
        <taxon>Bacillati</taxon>
        <taxon>Bacillota</taxon>
        <taxon>Bacilli</taxon>
        <taxon>Bacillales</taxon>
        <taxon>Alicyclobacillaceae</taxon>
        <taxon>Alicyclobacillus</taxon>
    </lineage>
</organism>
<feature type="transmembrane region" description="Helical" evidence="6">
    <location>
        <begin position="61"/>
        <end position="79"/>
    </location>
</feature>
<dbReference type="InterPro" id="IPR043428">
    <property type="entry name" value="LivM-like"/>
</dbReference>
<keyword evidence="5 6" id="KW-0472">Membrane</keyword>
<dbReference type="RefSeq" id="WP_268043492.1">
    <property type="nucleotide sequence ID" value="NZ_CP104064.1"/>
</dbReference>
<feature type="transmembrane region" description="Helical" evidence="6">
    <location>
        <begin position="278"/>
        <end position="299"/>
    </location>
</feature>
<dbReference type="CDD" id="cd06581">
    <property type="entry name" value="TM_PBP1_LivM_like"/>
    <property type="match status" value="1"/>
</dbReference>
<evidence type="ECO:0000313" key="7">
    <source>
        <dbReference type="EMBL" id="WAH36171.1"/>
    </source>
</evidence>
<feature type="transmembrane region" description="Helical" evidence="6">
    <location>
        <begin position="204"/>
        <end position="226"/>
    </location>
</feature>
<proteinExistence type="predicted"/>
<name>A0ABY6Z1D8_9BACL</name>
<evidence type="ECO:0000256" key="3">
    <source>
        <dbReference type="ARBA" id="ARBA00022692"/>
    </source>
</evidence>
<keyword evidence="3 6" id="KW-0812">Transmembrane</keyword>
<feature type="transmembrane region" description="Helical" evidence="6">
    <location>
        <begin position="113"/>
        <end position="132"/>
    </location>
</feature>
<protein>
    <submittedName>
        <fullName evidence="7">Branched-chain amino acid ABC transporter permease</fullName>
    </submittedName>
</protein>
<feature type="transmembrane region" description="Helical" evidence="6">
    <location>
        <begin position="246"/>
        <end position="271"/>
    </location>
</feature>
<accession>A0ABY6Z1D8</accession>
<dbReference type="Pfam" id="PF02653">
    <property type="entry name" value="BPD_transp_2"/>
    <property type="match status" value="1"/>
</dbReference>
<evidence type="ECO:0000256" key="5">
    <source>
        <dbReference type="ARBA" id="ARBA00023136"/>
    </source>
</evidence>
<comment type="subcellular location">
    <subcellularLocation>
        <location evidence="1">Cell membrane</location>
        <topology evidence="1">Multi-pass membrane protein</topology>
    </subcellularLocation>
</comment>
<keyword evidence="8" id="KW-1185">Reference proteome</keyword>
<feature type="transmembrane region" description="Helical" evidence="6">
    <location>
        <begin position="159"/>
        <end position="178"/>
    </location>
</feature>